<dbReference type="AlphaFoldDB" id="A0A0N0DVM2"/>
<dbReference type="GO" id="GO:0005524">
    <property type="term" value="F:ATP binding"/>
    <property type="evidence" value="ECO:0007669"/>
    <property type="project" value="UniProtKB-KW"/>
</dbReference>
<feature type="region of interest" description="Disordered" evidence="4">
    <location>
        <begin position="85"/>
        <end position="111"/>
    </location>
</feature>
<dbReference type="OMA" id="ITMLMAI"/>
<dbReference type="RefSeq" id="XP_015658981.1">
    <property type="nucleotide sequence ID" value="XM_015802537.1"/>
</dbReference>
<feature type="domain" description="ABC transporter" evidence="5">
    <location>
        <begin position="79"/>
        <end position="329"/>
    </location>
</feature>
<dbReference type="Proteomes" id="UP000037923">
    <property type="component" value="Unassembled WGS sequence"/>
</dbReference>
<evidence type="ECO:0000256" key="1">
    <source>
        <dbReference type="ARBA" id="ARBA00022448"/>
    </source>
</evidence>
<gene>
    <name evidence="6" type="ORF">ABB37_04749</name>
</gene>
<protein>
    <submittedName>
        <fullName evidence="6">Putative ATP-binding cassette protein subfamily H member 2</fullName>
    </submittedName>
</protein>
<evidence type="ECO:0000313" key="7">
    <source>
        <dbReference type="Proteomes" id="UP000037923"/>
    </source>
</evidence>
<name>A0A0N0DVM2_LEPPY</name>
<keyword evidence="7" id="KW-1185">Reference proteome</keyword>
<evidence type="ECO:0000313" key="6">
    <source>
        <dbReference type="EMBL" id="KPA80542.1"/>
    </source>
</evidence>
<dbReference type="InterPro" id="IPR017911">
    <property type="entry name" value="MacB-like_ATP-bd"/>
</dbReference>
<keyword evidence="1" id="KW-0813">Transport</keyword>
<dbReference type="InterPro" id="IPR003439">
    <property type="entry name" value="ABC_transporter-like_ATP-bd"/>
</dbReference>
<dbReference type="SUPFAM" id="SSF52540">
    <property type="entry name" value="P-loop containing nucleoside triphosphate hydrolases"/>
    <property type="match status" value="1"/>
</dbReference>
<dbReference type="InterPro" id="IPR003593">
    <property type="entry name" value="AAA+_ATPase"/>
</dbReference>
<dbReference type="InterPro" id="IPR017871">
    <property type="entry name" value="ABC_transporter-like_CS"/>
</dbReference>
<dbReference type="OrthoDB" id="6500128at2759"/>
<dbReference type="GO" id="GO:0016887">
    <property type="term" value="F:ATP hydrolysis activity"/>
    <property type="evidence" value="ECO:0007669"/>
    <property type="project" value="InterPro"/>
</dbReference>
<accession>A0A0N0DVM2</accession>
<feature type="compositionally biased region" description="Polar residues" evidence="4">
    <location>
        <begin position="425"/>
        <end position="436"/>
    </location>
</feature>
<dbReference type="CDD" id="cd03255">
    <property type="entry name" value="ABC_MJ0796_LolCDE_FtsE"/>
    <property type="match status" value="1"/>
</dbReference>
<comment type="caution">
    <text evidence="6">The sequence shown here is derived from an EMBL/GenBank/DDBJ whole genome shotgun (WGS) entry which is preliminary data.</text>
</comment>
<dbReference type="SMART" id="SM00382">
    <property type="entry name" value="AAA"/>
    <property type="match status" value="1"/>
</dbReference>
<dbReference type="PROSITE" id="PS00211">
    <property type="entry name" value="ABC_TRANSPORTER_1"/>
    <property type="match status" value="1"/>
</dbReference>
<organism evidence="6 7">
    <name type="scientific">Leptomonas pyrrhocoris</name>
    <name type="common">Firebug parasite</name>
    <dbReference type="NCBI Taxonomy" id="157538"/>
    <lineage>
        <taxon>Eukaryota</taxon>
        <taxon>Discoba</taxon>
        <taxon>Euglenozoa</taxon>
        <taxon>Kinetoplastea</taxon>
        <taxon>Metakinetoplastina</taxon>
        <taxon>Trypanosomatida</taxon>
        <taxon>Trypanosomatidae</taxon>
        <taxon>Leishmaniinae</taxon>
        <taxon>Leptomonas</taxon>
    </lineage>
</organism>
<dbReference type="GeneID" id="26905040"/>
<evidence type="ECO:0000256" key="4">
    <source>
        <dbReference type="SAM" id="MobiDB-lite"/>
    </source>
</evidence>
<feature type="compositionally biased region" description="Polar residues" evidence="4">
    <location>
        <begin position="96"/>
        <end position="105"/>
    </location>
</feature>
<feature type="region of interest" description="Disordered" evidence="4">
    <location>
        <begin position="374"/>
        <end position="487"/>
    </location>
</feature>
<dbReference type="VEuPathDB" id="TriTrypDB:LpyrH10_08_1980"/>
<dbReference type="GO" id="GO:0005886">
    <property type="term" value="C:plasma membrane"/>
    <property type="evidence" value="ECO:0007669"/>
    <property type="project" value="TreeGrafter"/>
</dbReference>
<dbReference type="PROSITE" id="PS50893">
    <property type="entry name" value="ABC_TRANSPORTER_2"/>
    <property type="match status" value="1"/>
</dbReference>
<evidence type="ECO:0000256" key="3">
    <source>
        <dbReference type="ARBA" id="ARBA00022840"/>
    </source>
</evidence>
<dbReference type="InterPro" id="IPR027417">
    <property type="entry name" value="P-loop_NTPase"/>
</dbReference>
<dbReference type="Gene3D" id="3.40.50.300">
    <property type="entry name" value="P-loop containing nucleotide triphosphate hydrolases"/>
    <property type="match status" value="1"/>
</dbReference>
<dbReference type="InterPro" id="IPR015854">
    <property type="entry name" value="ABC_transpr_LolD-like"/>
</dbReference>
<keyword evidence="3 6" id="KW-0067">ATP-binding</keyword>
<dbReference type="PANTHER" id="PTHR24220:SF86">
    <property type="entry name" value="ABC TRANSPORTER ABCH.1"/>
    <property type="match status" value="1"/>
</dbReference>
<proteinExistence type="predicted"/>
<dbReference type="GO" id="GO:0022857">
    <property type="term" value="F:transmembrane transporter activity"/>
    <property type="evidence" value="ECO:0007669"/>
    <property type="project" value="TreeGrafter"/>
</dbReference>
<dbReference type="EMBL" id="LGTL01000008">
    <property type="protein sequence ID" value="KPA80542.1"/>
    <property type="molecule type" value="Genomic_DNA"/>
</dbReference>
<reference evidence="6 7" key="1">
    <citation type="submission" date="2015-07" db="EMBL/GenBank/DDBJ databases">
        <title>High-quality genome of monoxenous trypanosomatid Leptomonas pyrrhocoris.</title>
        <authorList>
            <person name="Flegontov P."/>
            <person name="Butenko A."/>
            <person name="Firsov S."/>
            <person name="Vlcek C."/>
            <person name="Logacheva M.D."/>
            <person name="Field M."/>
            <person name="Filatov D."/>
            <person name="Flegontova O."/>
            <person name="Gerasimov E."/>
            <person name="Jackson A.P."/>
            <person name="Kelly S."/>
            <person name="Opperdoes F."/>
            <person name="O'Reilly A."/>
            <person name="Votypka J."/>
            <person name="Yurchenko V."/>
            <person name="Lukes J."/>
        </authorList>
    </citation>
    <scope>NUCLEOTIDE SEQUENCE [LARGE SCALE GENOMIC DNA]</scope>
    <source>
        <strain evidence="6">H10</strain>
    </source>
</reference>
<dbReference type="PANTHER" id="PTHR24220">
    <property type="entry name" value="IMPORT ATP-BINDING PROTEIN"/>
    <property type="match status" value="1"/>
</dbReference>
<dbReference type="Pfam" id="PF00005">
    <property type="entry name" value="ABC_tran"/>
    <property type="match status" value="1"/>
</dbReference>
<sequence>MLTERTAACAPKVDAGDSQLSGALGIRENTLTDDPRLASPLNAEAARLRALRSEPVVLRLRHISKSYPIAGTDDRVEALKDITLTEPDSPSEGHTVVTNTASSEDSLPPPFGPVRRGEFVMIRGPSGGGKTTLLNIVGTIDACTNGTIEVNGRNIDKDTTENVLADIRLKSLGFVFQTFNLIATMTAAENVELPMTLLGKLSNKEIRLRSRQLLTLVGLRNRINHLPSELSGGEQQRVTIARSLANNPSLLLLDEPTGDLDTANTIEIMDLLLRINRRTKTTCIMVTHNPDIECYADRILYVNDGRFAKEVYNTVPTCLNLEKYAKYLTEKEKLITGLTHINENATSDAEDAETVEAGGAAMVRLRLDPCGNSPVVGSVQGPGANPLRLHNGGNDSLNEKDIGEAPLLPPSPATSGFGSLRAGENVSSPVPAQTNAAGGLAPPNSSAPPGRWRNGLQSAAAAAVPPSRPSPLTPVVHREEKEAEEGM</sequence>
<evidence type="ECO:0000259" key="5">
    <source>
        <dbReference type="PROSITE" id="PS50893"/>
    </source>
</evidence>
<evidence type="ECO:0000256" key="2">
    <source>
        <dbReference type="ARBA" id="ARBA00022741"/>
    </source>
</evidence>
<keyword evidence="2" id="KW-0547">Nucleotide-binding</keyword>